<evidence type="ECO:0000256" key="2">
    <source>
        <dbReference type="ARBA" id="ARBA00022475"/>
    </source>
</evidence>
<keyword evidence="4 6" id="KW-1133">Transmembrane helix</keyword>
<evidence type="ECO:0000256" key="6">
    <source>
        <dbReference type="SAM" id="Phobius"/>
    </source>
</evidence>
<dbReference type="GO" id="GO:0004713">
    <property type="term" value="F:protein tyrosine kinase activity"/>
    <property type="evidence" value="ECO:0007669"/>
    <property type="project" value="TreeGrafter"/>
</dbReference>
<evidence type="ECO:0000256" key="4">
    <source>
        <dbReference type="ARBA" id="ARBA00022989"/>
    </source>
</evidence>
<accession>A0A3E0UGM3</accession>
<dbReference type="GO" id="GO:0005886">
    <property type="term" value="C:plasma membrane"/>
    <property type="evidence" value="ECO:0007669"/>
    <property type="project" value="UniProtKB-SubCell"/>
</dbReference>
<comment type="subcellular location">
    <subcellularLocation>
        <location evidence="1">Cell membrane</location>
        <topology evidence="1">Multi-pass membrane protein</topology>
    </subcellularLocation>
</comment>
<protein>
    <submittedName>
        <fullName evidence="8">LPS O-antigen length regulator</fullName>
    </submittedName>
</protein>
<feature type="transmembrane region" description="Helical" evidence="6">
    <location>
        <begin position="30"/>
        <end position="50"/>
    </location>
</feature>
<organism evidence="8 9">
    <name type="scientific">Thalassotalea euphylliae</name>
    <dbReference type="NCBI Taxonomy" id="1655234"/>
    <lineage>
        <taxon>Bacteria</taxon>
        <taxon>Pseudomonadati</taxon>
        <taxon>Pseudomonadota</taxon>
        <taxon>Gammaproteobacteria</taxon>
        <taxon>Alteromonadales</taxon>
        <taxon>Colwelliaceae</taxon>
        <taxon>Thalassotalea</taxon>
    </lineage>
</organism>
<keyword evidence="3 6" id="KW-0812">Transmembrane</keyword>
<dbReference type="EMBL" id="QUOV01000001">
    <property type="protein sequence ID" value="REL34902.1"/>
    <property type="molecule type" value="Genomic_DNA"/>
</dbReference>
<feature type="transmembrane region" description="Helical" evidence="6">
    <location>
        <begin position="284"/>
        <end position="307"/>
    </location>
</feature>
<feature type="domain" description="Polysaccharide chain length determinant N-terminal" evidence="7">
    <location>
        <begin position="14"/>
        <end position="116"/>
    </location>
</feature>
<gene>
    <name evidence="8" type="ORF">DXX92_05725</name>
</gene>
<evidence type="ECO:0000259" key="7">
    <source>
        <dbReference type="Pfam" id="PF02706"/>
    </source>
</evidence>
<dbReference type="AlphaFoldDB" id="A0A3E0UGM3"/>
<sequence>MKGESRLTEQLNRQEISLSELFSALWQGKLTIVIGALFFALLSVAIALYLPNQYKSKTTLIINTESTSKLASLAGGLGGLAGIAGINLGSGQDGANPLIAKELVTSQAFILEFVNKHNILVPLMAAQEWDIASGELILDNSLYDSERKLWLYGDNPTQETRPKKEDIVKEFKDVIRLSEDTKTGVLTMTAEFYSPVLAQQWLTMFINDINETIRQHDVEQSSKSIEYLKGLIDETSNRHFQETFNTLIEEQTKKLMLSKVRDDYVFKPIDPPNIPEKKSKPLRAIICVVGTFLGGILMSLFVLIRYFTRK</sequence>
<evidence type="ECO:0000256" key="3">
    <source>
        <dbReference type="ARBA" id="ARBA00022692"/>
    </source>
</evidence>
<dbReference type="OrthoDB" id="9775724at2"/>
<dbReference type="PANTHER" id="PTHR32309:SF13">
    <property type="entry name" value="FERRIC ENTEROBACTIN TRANSPORT PROTEIN FEPE"/>
    <property type="match status" value="1"/>
</dbReference>
<dbReference type="InterPro" id="IPR003856">
    <property type="entry name" value="LPS_length_determ_N"/>
</dbReference>
<dbReference type="Pfam" id="PF02706">
    <property type="entry name" value="Wzz"/>
    <property type="match status" value="1"/>
</dbReference>
<evidence type="ECO:0000313" key="9">
    <source>
        <dbReference type="Proteomes" id="UP000256999"/>
    </source>
</evidence>
<keyword evidence="2" id="KW-1003">Cell membrane</keyword>
<dbReference type="InterPro" id="IPR050445">
    <property type="entry name" value="Bact_polysacc_biosynth/exp"/>
</dbReference>
<proteinExistence type="predicted"/>
<evidence type="ECO:0000256" key="5">
    <source>
        <dbReference type="ARBA" id="ARBA00023136"/>
    </source>
</evidence>
<reference evidence="8 9" key="1">
    <citation type="submission" date="2018-08" db="EMBL/GenBank/DDBJ databases">
        <title>Thalassotalea euphylliae genome.</title>
        <authorList>
            <person name="Summers S."/>
            <person name="Rice S.A."/>
            <person name="Freckelton M.L."/>
            <person name="Nedved B.T."/>
            <person name="Hadfield M.G."/>
        </authorList>
    </citation>
    <scope>NUCLEOTIDE SEQUENCE [LARGE SCALE GENOMIC DNA]</scope>
    <source>
        <strain evidence="8 9">H2</strain>
    </source>
</reference>
<dbReference type="Proteomes" id="UP000256999">
    <property type="component" value="Unassembled WGS sequence"/>
</dbReference>
<keyword evidence="5 6" id="KW-0472">Membrane</keyword>
<evidence type="ECO:0000313" key="8">
    <source>
        <dbReference type="EMBL" id="REL34902.1"/>
    </source>
</evidence>
<comment type="caution">
    <text evidence="8">The sequence shown here is derived from an EMBL/GenBank/DDBJ whole genome shotgun (WGS) entry which is preliminary data.</text>
</comment>
<dbReference type="PANTHER" id="PTHR32309">
    <property type="entry name" value="TYROSINE-PROTEIN KINASE"/>
    <property type="match status" value="1"/>
</dbReference>
<evidence type="ECO:0000256" key="1">
    <source>
        <dbReference type="ARBA" id="ARBA00004651"/>
    </source>
</evidence>
<name>A0A3E0UGM3_9GAMM</name>